<comment type="subcellular location">
    <subcellularLocation>
        <location evidence="7">Cytoplasm</location>
    </subcellularLocation>
</comment>
<evidence type="ECO:0000256" key="5">
    <source>
        <dbReference type="ARBA" id="ARBA00022958"/>
    </source>
</evidence>
<comment type="cofactor">
    <cofactor evidence="7">
        <name>K(+)</name>
        <dbReference type="ChEBI" id="CHEBI:29103"/>
    </cofactor>
    <text evidence="7">Binds 1 potassium ion per subunit.</text>
</comment>
<dbReference type="Pfam" id="PF10396">
    <property type="entry name" value="TrmE_N"/>
    <property type="match status" value="1"/>
</dbReference>
<evidence type="ECO:0000259" key="9">
    <source>
        <dbReference type="PROSITE" id="PS51709"/>
    </source>
</evidence>
<dbReference type="Gene3D" id="3.40.50.300">
    <property type="entry name" value="P-loop containing nucleotide triphosphate hydrolases"/>
    <property type="match status" value="1"/>
</dbReference>
<accession>A0ABV7YW03</accession>
<comment type="function">
    <text evidence="7">Exhibits a very high intrinsic GTPase hydrolysis rate. Involved in the addition of a carboxymethylaminomethyl (cmnm) group at the wobble position (U34) of certain tRNAs, forming tRNA-cmnm(5)s(2)U34.</text>
</comment>
<dbReference type="GO" id="GO:0016787">
    <property type="term" value="F:hydrolase activity"/>
    <property type="evidence" value="ECO:0007669"/>
    <property type="project" value="UniProtKB-KW"/>
</dbReference>
<evidence type="ECO:0000256" key="6">
    <source>
        <dbReference type="ARBA" id="ARBA00023134"/>
    </source>
</evidence>
<dbReference type="InterPro" id="IPR006073">
    <property type="entry name" value="GTP-bd"/>
</dbReference>
<evidence type="ECO:0000313" key="11">
    <source>
        <dbReference type="Proteomes" id="UP001595616"/>
    </source>
</evidence>
<dbReference type="RefSeq" id="WP_379836242.1">
    <property type="nucleotide sequence ID" value="NZ_JBHRYQ010000001.1"/>
</dbReference>
<sequence>MDFKETICALATPQGVGALAIVRVAGPNTFEIVNKIFKGKNLLKVKPNTVHFGRIMDGEVTLDEVLVSVFKAPHSFTKEDAIEISTHGSDYIVRRLLRVLIKNGCQMAQPGEFTQRAFLNGQLDLAQAEAVADLIAADSEAAHQIAINQLRGGFSKKLEILREELINFASLVELELDFGEEDVEFADRDDLKSLIIKIQGQINPLIDSFEHGNAIKEGVPVAIIGAPNAGKSTLLNTLLNEEKAIVTDIAGTTRDVIEDTVIIEGRKFRFIDTAGIRETTDVIESMGIERSIKAMQAAQIIVFLFDTEENRLFLEKLLVQYPGSKSILWVQNKIDILPEEEIRKDAIAISAKNQTGIEALSKALIETTKQLSSQDTTITNLRHFEHLTKANEALTEVLEGLDMGITGDFLAQDIRLSLHHLGEITGQITTNDLLANIFGKFCIGK</sequence>
<dbReference type="PROSITE" id="PS51709">
    <property type="entry name" value="G_TRME"/>
    <property type="match status" value="1"/>
</dbReference>
<evidence type="ECO:0000256" key="2">
    <source>
        <dbReference type="ARBA" id="ARBA00022694"/>
    </source>
</evidence>
<dbReference type="HAMAP" id="MF_00379">
    <property type="entry name" value="GTPase_MnmE"/>
    <property type="match status" value="1"/>
</dbReference>
<keyword evidence="11" id="KW-1185">Reference proteome</keyword>
<dbReference type="PANTHER" id="PTHR42714">
    <property type="entry name" value="TRNA MODIFICATION GTPASE GTPBP3"/>
    <property type="match status" value="1"/>
</dbReference>
<dbReference type="EMBL" id="JBHRYQ010000001">
    <property type="protein sequence ID" value="MFC3810261.1"/>
    <property type="molecule type" value="Genomic_DNA"/>
</dbReference>
<dbReference type="InterPro" id="IPR027368">
    <property type="entry name" value="MnmE_dom2"/>
</dbReference>
<dbReference type="NCBIfam" id="TIGR00450">
    <property type="entry name" value="mnmE_trmE_thdF"/>
    <property type="match status" value="1"/>
</dbReference>
<dbReference type="Pfam" id="PF12631">
    <property type="entry name" value="MnmE_helical"/>
    <property type="match status" value="1"/>
</dbReference>
<keyword evidence="6 7" id="KW-0342">GTP-binding</keyword>
<dbReference type="PANTHER" id="PTHR42714:SF2">
    <property type="entry name" value="TRNA MODIFICATION GTPASE GTPBP3, MITOCHONDRIAL"/>
    <property type="match status" value="1"/>
</dbReference>
<comment type="caution">
    <text evidence="10">The sequence shown here is derived from an EMBL/GenBank/DDBJ whole genome shotgun (WGS) entry which is preliminary data.</text>
</comment>
<dbReference type="InterPro" id="IPR005225">
    <property type="entry name" value="Small_GTP-bd"/>
</dbReference>
<evidence type="ECO:0000256" key="4">
    <source>
        <dbReference type="ARBA" id="ARBA00022842"/>
    </source>
</evidence>
<comment type="subunit">
    <text evidence="7">Homodimer. Heterotetramer of two MnmE and two MnmG subunits.</text>
</comment>
<keyword evidence="5 7" id="KW-0630">Potassium</keyword>
<dbReference type="InterPro" id="IPR027266">
    <property type="entry name" value="TrmE/GcvT-like"/>
</dbReference>
<feature type="binding site" evidence="7">
    <location>
        <position position="249"/>
    </location>
    <ligand>
        <name>K(+)</name>
        <dbReference type="ChEBI" id="CHEBI:29103"/>
    </ligand>
</feature>
<dbReference type="Pfam" id="PF01926">
    <property type="entry name" value="MMR_HSR1"/>
    <property type="match status" value="1"/>
</dbReference>
<feature type="binding site" evidence="7">
    <location>
        <position position="253"/>
    </location>
    <ligand>
        <name>Mg(2+)</name>
        <dbReference type="ChEBI" id="CHEBI:18420"/>
    </ligand>
</feature>
<feature type="binding site" evidence="7">
    <location>
        <begin position="247"/>
        <end position="253"/>
    </location>
    <ligand>
        <name>GTP</name>
        <dbReference type="ChEBI" id="CHEBI:37565"/>
    </ligand>
</feature>
<name>A0ABV7YW03_9BACT</name>
<evidence type="ECO:0000256" key="8">
    <source>
        <dbReference type="RuleBase" id="RU003313"/>
    </source>
</evidence>
<dbReference type="CDD" id="cd04164">
    <property type="entry name" value="trmE"/>
    <property type="match status" value="1"/>
</dbReference>
<proteinExistence type="inferred from homology"/>
<comment type="caution">
    <text evidence="7">Lacks conserved residue(s) required for the propagation of feature annotation.</text>
</comment>
<dbReference type="SUPFAM" id="SSF116878">
    <property type="entry name" value="TrmE connector domain"/>
    <property type="match status" value="1"/>
</dbReference>
<protein>
    <recommendedName>
        <fullName evidence="7">tRNA modification GTPase MnmE</fullName>
        <ecNumber evidence="7">3.6.-.-</ecNumber>
    </recommendedName>
</protein>
<evidence type="ECO:0000313" key="10">
    <source>
        <dbReference type="EMBL" id="MFC3810261.1"/>
    </source>
</evidence>
<keyword evidence="7 10" id="KW-0378">Hydrolase</keyword>
<keyword evidence="7" id="KW-0479">Metal-binding</keyword>
<organism evidence="10 11">
    <name type="scientific">Lacihabitans lacunae</name>
    <dbReference type="NCBI Taxonomy" id="1028214"/>
    <lineage>
        <taxon>Bacteria</taxon>
        <taxon>Pseudomonadati</taxon>
        <taxon>Bacteroidota</taxon>
        <taxon>Cytophagia</taxon>
        <taxon>Cytophagales</taxon>
        <taxon>Leadbetterellaceae</taxon>
        <taxon>Lacihabitans</taxon>
    </lineage>
</organism>
<reference evidence="11" key="1">
    <citation type="journal article" date="2019" name="Int. J. Syst. Evol. Microbiol.">
        <title>The Global Catalogue of Microorganisms (GCM) 10K type strain sequencing project: providing services to taxonomists for standard genome sequencing and annotation.</title>
        <authorList>
            <consortium name="The Broad Institute Genomics Platform"/>
            <consortium name="The Broad Institute Genome Sequencing Center for Infectious Disease"/>
            <person name="Wu L."/>
            <person name="Ma J."/>
        </authorList>
    </citation>
    <scope>NUCLEOTIDE SEQUENCE [LARGE SCALE GENOMIC DNA]</scope>
    <source>
        <strain evidence="11">CECT 7956</strain>
    </source>
</reference>
<dbReference type="InterPro" id="IPR025867">
    <property type="entry name" value="MnmE_helical"/>
</dbReference>
<feature type="domain" description="TrmE-type G" evidence="9">
    <location>
        <begin position="218"/>
        <end position="369"/>
    </location>
</feature>
<dbReference type="SUPFAM" id="SSF52540">
    <property type="entry name" value="P-loop containing nucleoside triphosphate hydrolases"/>
    <property type="match status" value="1"/>
</dbReference>
<dbReference type="Gene3D" id="3.30.1360.120">
    <property type="entry name" value="Probable tRNA modification gtpase trme, domain 1"/>
    <property type="match status" value="1"/>
</dbReference>
<dbReference type="EC" id="3.6.-.-" evidence="7"/>
<dbReference type="InterPro" id="IPR018948">
    <property type="entry name" value="GTP-bd_TrmE_N"/>
</dbReference>
<dbReference type="NCBIfam" id="NF003661">
    <property type="entry name" value="PRK05291.1-3"/>
    <property type="match status" value="1"/>
</dbReference>
<evidence type="ECO:0000256" key="3">
    <source>
        <dbReference type="ARBA" id="ARBA00022741"/>
    </source>
</evidence>
<dbReference type="InterPro" id="IPR004520">
    <property type="entry name" value="GTPase_MnmE"/>
</dbReference>
<dbReference type="Proteomes" id="UP001595616">
    <property type="component" value="Unassembled WGS sequence"/>
</dbReference>
<feature type="binding site" evidence="7">
    <location>
        <begin position="272"/>
        <end position="275"/>
    </location>
    <ligand>
        <name>GTP</name>
        <dbReference type="ChEBI" id="CHEBI:37565"/>
    </ligand>
</feature>
<evidence type="ECO:0000256" key="1">
    <source>
        <dbReference type="ARBA" id="ARBA00011043"/>
    </source>
</evidence>
<dbReference type="InterPro" id="IPR027417">
    <property type="entry name" value="P-loop_NTPase"/>
</dbReference>
<feature type="binding site" evidence="7">
    <location>
        <begin position="228"/>
        <end position="233"/>
    </location>
    <ligand>
        <name>GTP</name>
        <dbReference type="ChEBI" id="CHEBI:37565"/>
    </ligand>
</feature>
<keyword evidence="4 7" id="KW-0460">Magnesium</keyword>
<feature type="binding site" evidence="7">
    <location>
        <position position="228"/>
    </location>
    <ligand>
        <name>K(+)</name>
        <dbReference type="ChEBI" id="CHEBI:29103"/>
    </ligand>
</feature>
<keyword evidence="2 7" id="KW-0819">tRNA processing</keyword>
<feature type="binding site" evidence="7">
    <location>
        <position position="252"/>
    </location>
    <ligand>
        <name>K(+)</name>
        <dbReference type="ChEBI" id="CHEBI:29103"/>
    </ligand>
</feature>
<dbReference type="InterPro" id="IPR031168">
    <property type="entry name" value="G_TrmE"/>
</dbReference>
<keyword evidence="7" id="KW-0963">Cytoplasm</keyword>
<keyword evidence="3 7" id="KW-0547">Nucleotide-binding</keyword>
<dbReference type="Gene3D" id="1.20.120.430">
    <property type="entry name" value="tRNA modification GTPase MnmE domain 2"/>
    <property type="match status" value="1"/>
</dbReference>
<dbReference type="CDD" id="cd14858">
    <property type="entry name" value="TrmE_N"/>
    <property type="match status" value="1"/>
</dbReference>
<gene>
    <name evidence="7 10" type="primary">mnmE</name>
    <name evidence="7" type="synonym">trmE</name>
    <name evidence="10" type="ORF">ACFOOI_06320</name>
</gene>
<feature type="binding site" evidence="7">
    <location>
        <position position="247"/>
    </location>
    <ligand>
        <name>K(+)</name>
        <dbReference type="ChEBI" id="CHEBI:29103"/>
    </ligand>
</feature>
<comment type="similarity">
    <text evidence="1 7 8">Belongs to the TRAFAC class TrmE-Era-EngA-EngB-Septin-like GTPase superfamily. TrmE GTPase family.</text>
</comment>
<feature type="binding site" evidence="7">
    <location>
        <position position="232"/>
    </location>
    <ligand>
        <name>Mg(2+)</name>
        <dbReference type="ChEBI" id="CHEBI:18420"/>
    </ligand>
</feature>
<evidence type="ECO:0000256" key="7">
    <source>
        <dbReference type="HAMAP-Rule" id="MF_00379"/>
    </source>
</evidence>
<dbReference type="NCBIfam" id="TIGR00231">
    <property type="entry name" value="small_GTP"/>
    <property type="match status" value="1"/>
</dbReference>